<dbReference type="GO" id="GO:0016491">
    <property type="term" value="F:oxidoreductase activity"/>
    <property type="evidence" value="ECO:0007669"/>
    <property type="project" value="UniProtKB-KW"/>
</dbReference>
<organism evidence="4 5">
    <name type="scientific">Serratia sp. (strain ATCC 39006)</name>
    <name type="common">Prodigiosinella confusarubida</name>
    <dbReference type="NCBI Taxonomy" id="104623"/>
    <lineage>
        <taxon>Bacteria</taxon>
        <taxon>Pseudomonadati</taxon>
        <taxon>Pseudomonadota</taxon>
        <taxon>Gammaproteobacteria</taxon>
        <taxon>Enterobacterales</taxon>
        <taxon>Pectobacteriaceae</taxon>
        <taxon>Prodigiosinella</taxon>
    </lineage>
</organism>
<dbReference type="KEGG" id="serq:CWC46_20305"/>
<evidence type="ECO:0000256" key="1">
    <source>
        <dbReference type="ARBA" id="ARBA00006484"/>
    </source>
</evidence>
<dbReference type="STRING" id="104623.Ser39006_01446"/>
<dbReference type="Proteomes" id="UP000233778">
    <property type="component" value="Chromosome"/>
</dbReference>
<name>A0A2I5TBJ4_SERS3</name>
<protein>
    <submittedName>
        <fullName evidence="4">NAD(P)-dependent oxidoreductase</fullName>
    </submittedName>
</protein>
<dbReference type="Pfam" id="PF00106">
    <property type="entry name" value="adh_short"/>
    <property type="match status" value="1"/>
</dbReference>
<evidence type="ECO:0000313" key="3">
    <source>
        <dbReference type="EMBL" id="AUH01929.1"/>
    </source>
</evidence>
<evidence type="ECO:0000313" key="5">
    <source>
        <dbReference type="Proteomes" id="UP000017700"/>
    </source>
</evidence>
<reference evidence="3 6" key="3">
    <citation type="submission" date="2017-11" db="EMBL/GenBank/DDBJ databases">
        <title>Complete genome sequence of Serratia sp. ATCC 39006 LacA.</title>
        <authorList>
            <person name="Hampton H.G."/>
            <person name="Jackson S.A."/>
            <person name="Jauregui R."/>
            <person name="Poulter G.T.M."/>
            <person name="Salmond G.P.C."/>
            <person name="Fineran P.C."/>
        </authorList>
    </citation>
    <scope>NUCLEOTIDE SEQUENCE [LARGE SCALE GENOMIC DNA]</scope>
    <source>
        <strain evidence="3 6">ATCC 39006</strain>
    </source>
</reference>
<proteinExistence type="inferred from homology"/>
<dbReference type="Proteomes" id="UP000017700">
    <property type="component" value="Chromosome"/>
</dbReference>
<dbReference type="PANTHER" id="PTHR43669">
    <property type="entry name" value="5-KETO-D-GLUCONATE 5-REDUCTASE"/>
    <property type="match status" value="1"/>
</dbReference>
<reference evidence="4" key="4">
    <citation type="submission" date="2017-11" db="EMBL/GenBank/DDBJ databases">
        <title>Complete genome sequence of Serratia sp. ATCC 39006.</title>
        <authorList>
            <person name="Hampton H.G."/>
            <person name="Jackson S.A."/>
            <person name="Jauregui R."/>
            <person name="Poulter G.T.M."/>
            <person name="Salmond G.P.C."/>
            <person name="Fineran P.C."/>
        </authorList>
    </citation>
    <scope>NUCLEOTIDE SEQUENCE</scope>
    <source>
        <strain evidence="4">ATCC 39006</strain>
    </source>
</reference>
<comment type="similarity">
    <text evidence="1">Belongs to the short-chain dehydrogenases/reductases (SDR) family.</text>
</comment>
<dbReference type="PRINTS" id="PR00081">
    <property type="entry name" value="GDHRDH"/>
</dbReference>
<sequence length="241" mass="26447">MSNANLRVVITGAGREMGRSLAIRYAKSGAEVLLSARNIEAAEKVRYELQTCGCTRVHAFACDLSDPASIRAFAQAVENKFGHVDVLINNGSPWAEGQELDAASDEEITNVIMSCTAGTVLMIKHFLPLLRQSERPDIVNIISSSAHPLTHDCEGHAAFYAAKAGQGRMAETLSLRLREEGIRVISLYPPKFDNSDPLVGDGQVSRTSKDRLTSESLIDCIQFAVNMPRDCFIRRFDFESV</sequence>
<keyword evidence="2" id="KW-0560">Oxidoreductase</keyword>
<dbReference type="EMBL" id="CP025085">
    <property type="protein sequence ID" value="AUH01929.1"/>
    <property type="molecule type" value="Genomic_DNA"/>
</dbReference>
<reference evidence="4 5" key="1">
    <citation type="journal article" date="2013" name="Genome Announc.">
        <title>Draft genome sequence of Serratia sp. strain ATCC 39006, a model bacterium for analysis of the biosynthesis and regulation of prodigiosin, a carbapenem, and gas vesicles.</title>
        <authorList>
            <person name="Fineran P.C."/>
            <person name="Iglesias Cans M.C."/>
            <person name="Ramsay J.P."/>
            <person name="Wilf N.M."/>
            <person name="Cossyleon D."/>
            <person name="McNeil M.B."/>
            <person name="Williamson N.R."/>
            <person name="Monson R.E."/>
            <person name="Becher S.A."/>
            <person name="Stanton J.A."/>
            <person name="Brugger K."/>
            <person name="Brown S.D."/>
            <person name="Salmond G.P."/>
        </authorList>
    </citation>
    <scope>NUCLEOTIDE SEQUENCE [LARGE SCALE GENOMIC DNA]</scope>
    <source>
        <strain evidence="4">ATCC 39006</strain>
        <strain evidence="5">ATCC 39006 / SC 11482</strain>
    </source>
</reference>
<dbReference type="EMBL" id="CP025084">
    <property type="protein sequence ID" value="AUH06251.1"/>
    <property type="molecule type" value="Genomic_DNA"/>
</dbReference>
<reference evidence="4" key="2">
    <citation type="submission" date="2013-09" db="EMBL/GenBank/DDBJ databases">
        <authorList>
            <person name="Wang G."/>
            <person name="Yang Y."/>
            <person name="Su Y."/>
        </authorList>
    </citation>
    <scope>NUCLEOTIDE SEQUENCE</scope>
    <source>
        <strain evidence="4">ATCC 39006</strain>
    </source>
</reference>
<dbReference type="InterPro" id="IPR036291">
    <property type="entry name" value="NAD(P)-bd_dom_sf"/>
</dbReference>
<dbReference type="InterPro" id="IPR002347">
    <property type="entry name" value="SDR_fam"/>
</dbReference>
<evidence type="ECO:0000313" key="4">
    <source>
        <dbReference type="EMBL" id="AUH06251.1"/>
    </source>
</evidence>
<dbReference type="RefSeq" id="WP_021014716.1">
    <property type="nucleotide sequence ID" value="NZ_CP025084.1"/>
</dbReference>
<keyword evidence="5" id="KW-1185">Reference proteome</keyword>
<dbReference type="PANTHER" id="PTHR43669:SF3">
    <property type="entry name" value="ALCOHOL DEHYDROGENASE, PUTATIVE (AFU_ORTHOLOGUE AFUA_3G03445)-RELATED"/>
    <property type="match status" value="1"/>
</dbReference>
<dbReference type="AlphaFoldDB" id="A0A2I5TBJ4"/>
<dbReference type="KEGG" id="sera:Ser39006_020300"/>
<gene>
    <name evidence="3" type="ORF">CWC46_20305</name>
    <name evidence="4" type="ORF">Ser39006_020300</name>
</gene>
<evidence type="ECO:0000256" key="2">
    <source>
        <dbReference type="ARBA" id="ARBA00023002"/>
    </source>
</evidence>
<dbReference type="SUPFAM" id="SSF51735">
    <property type="entry name" value="NAD(P)-binding Rossmann-fold domains"/>
    <property type="match status" value="1"/>
</dbReference>
<accession>A0A2I5TBJ4</accession>
<dbReference type="OrthoDB" id="9810734at2"/>
<evidence type="ECO:0000313" key="6">
    <source>
        <dbReference type="Proteomes" id="UP000233778"/>
    </source>
</evidence>
<dbReference type="Gene3D" id="3.40.50.720">
    <property type="entry name" value="NAD(P)-binding Rossmann-like Domain"/>
    <property type="match status" value="1"/>
</dbReference>
<dbReference type="CDD" id="cd05233">
    <property type="entry name" value="SDR_c"/>
    <property type="match status" value="1"/>
</dbReference>